<accession>A0ABW2JDG7</accession>
<evidence type="ECO:0000313" key="3">
    <source>
        <dbReference type="Proteomes" id="UP001596523"/>
    </source>
</evidence>
<sequence length="130" mass="14045">MAAGNHWYFVAYDLHKEAWRTFRVDRLTGPAATGHRVPARELPAPDAAAYVAATIATAPARHTAQATVPEPAETVRARTGALPQRVRPVDDKHCTVDLAADDPRHIAVQLLLLGPQAAVRGTPQLAPHLR</sequence>
<evidence type="ECO:0000259" key="1">
    <source>
        <dbReference type="Pfam" id="PF13280"/>
    </source>
</evidence>
<reference evidence="3" key="1">
    <citation type="journal article" date="2019" name="Int. J. Syst. Evol. Microbiol.">
        <title>The Global Catalogue of Microorganisms (GCM) 10K type strain sequencing project: providing services to taxonomists for standard genome sequencing and annotation.</title>
        <authorList>
            <consortium name="The Broad Institute Genomics Platform"/>
            <consortium name="The Broad Institute Genome Sequencing Center for Infectious Disease"/>
            <person name="Wu L."/>
            <person name="Ma J."/>
        </authorList>
    </citation>
    <scope>NUCLEOTIDE SEQUENCE [LARGE SCALE GENOMIC DNA]</scope>
    <source>
        <strain evidence="3">SYNS20</strain>
    </source>
</reference>
<dbReference type="PANTHER" id="PTHR34580:SF3">
    <property type="entry name" value="PROTEIN PAFB"/>
    <property type="match status" value="1"/>
</dbReference>
<evidence type="ECO:0000313" key="2">
    <source>
        <dbReference type="EMBL" id="MFC7304074.1"/>
    </source>
</evidence>
<dbReference type="Proteomes" id="UP001596523">
    <property type="component" value="Unassembled WGS sequence"/>
</dbReference>
<dbReference type="RefSeq" id="WP_381827903.1">
    <property type="nucleotide sequence ID" value="NZ_JBHTCF010000002.1"/>
</dbReference>
<name>A0ABW2JDG7_9ACTN</name>
<comment type="caution">
    <text evidence="2">The sequence shown here is derived from an EMBL/GenBank/DDBJ whole genome shotgun (WGS) entry which is preliminary data.</text>
</comment>
<dbReference type="PROSITE" id="PS52050">
    <property type="entry name" value="WYL"/>
    <property type="match status" value="1"/>
</dbReference>
<gene>
    <name evidence="2" type="ORF">ACFQVC_07580</name>
</gene>
<protein>
    <submittedName>
        <fullName evidence="2">Helix-turn-helix transcriptional regulator</fullName>
    </submittedName>
</protein>
<keyword evidence="3" id="KW-1185">Reference proteome</keyword>
<dbReference type="PANTHER" id="PTHR34580">
    <property type="match status" value="1"/>
</dbReference>
<dbReference type="Pfam" id="PF13280">
    <property type="entry name" value="WYL"/>
    <property type="match status" value="1"/>
</dbReference>
<feature type="domain" description="WYL" evidence="1">
    <location>
        <begin position="3"/>
        <end position="28"/>
    </location>
</feature>
<proteinExistence type="predicted"/>
<dbReference type="EMBL" id="JBHTCF010000002">
    <property type="protein sequence ID" value="MFC7304074.1"/>
    <property type="molecule type" value="Genomic_DNA"/>
</dbReference>
<dbReference type="InterPro" id="IPR026881">
    <property type="entry name" value="WYL_dom"/>
</dbReference>
<dbReference type="InterPro" id="IPR051534">
    <property type="entry name" value="CBASS_pafABC_assoc_protein"/>
</dbReference>
<organism evidence="2 3">
    <name type="scientific">Streptomyces monticola</name>
    <dbReference type="NCBI Taxonomy" id="2666263"/>
    <lineage>
        <taxon>Bacteria</taxon>
        <taxon>Bacillati</taxon>
        <taxon>Actinomycetota</taxon>
        <taxon>Actinomycetes</taxon>
        <taxon>Kitasatosporales</taxon>
        <taxon>Streptomycetaceae</taxon>
        <taxon>Streptomyces</taxon>
    </lineage>
</organism>